<dbReference type="Proteomes" id="UP000029868">
    <property type="component" value="Unassembled WGS sequence"/>
</dbReference>
<sequence length="146" mass="16936">MSKSIKIRFRLQEDELGPYPVRVESLWCELVDGYYKIKNVPMFMLNLAYGDLVDIEEVGDNEFQITEVIETSGNSTVWIQINTERNKIIDKLKSLKCQVESGAFEELCAINISEKVEWEPIGKYLDSLDEKNEIVALYASFNHEEY</sequence>
<evidence type="ECO:0008006" key="3">
    <source>
        <dbReference type="Google" id="ProtNLM"/>
    </source>
</evidence>
<evidence type="ECO:0000313" key="2">
    <source>
        <dbReference type="Proteomes" id="UP000029868"/>
    </source>
</evidence>
<dbReference type="RefSeq" id="WP_052093675.1">
    <property type="nucleotide sequence ID" value="NZ_JQEC01000028.1"/>
</dbReference>
<evidence type="ECO:0000313" key="1">
    <source>
        <dbReference type="EMBL" id="KGJ93282.1"/>
    </source>
</evidence>
<dbReference type="EMBL" id="JQEC01000028">
    <property type="protein sequence ID" value="KGJ93282.1"/>
    <property type="molecule type" value="Genomic_DNA"/>
</dbReference>
<dbReference type="Pfam" id="PF14085">
    <property type="entry name" value="DUF4265"/>
    <property type="match status" value="1"/>
</dbReference>
<protein>
    <recommendedName>
        <fullName evidence="3">DUF4265 domain-containing protein</fullName>
    </recommendedName>
</protein>
<accession>A0A099KTT8</accession>
<dbReference type="PATRIC" id="fig|28229.3.peg.2313"/>
<dbReference type="AlphaFoldDB" id="A0A099KTT8"/>
<organism evidence="1 2">
    <name type="scientific">Colwellia psychrerythraea</name>
    <name type="common">Vibrio psychroerythus</name>
    <dbReference type="NCBI Taxonomy" id="28229"/>
    <lineage>
        <taxon>Bacteria</taxon>
        <taxon>Pseudomonadati</taxon>
        <taxon>Pseudomonadota</taxon>
        <taxon>Gammaproteobacteria</taxon>
        <taxon>Alteromonadales</taxon>
        <taxon>Colwelliaceae</taxon>
        <taxon>Colwellia</taxon>
    </lineage>
</organism>
<gene>
    <name evidence="1" type="ORF">GAB14E_2688</name>
</gene>
<dbReference type="InterPro" id="IPR025361">
    <property type="entry name" value="DUF4265"/>
</dbReference>
<comment type="caution">
    <text evidence="1">The sequence shown here is derived from an EMBL/GenBank/DDBJ whole genome shotgun (WGS) entry which is preliminary data.</text>
</comment>
<proteinExistence type="predicted"/>
<dbReference type="OrthoDB" id="6563561at2"/>
<reference evidence="1 2" key="1">
    <citation type="submission" date="2014-08" db="EMBL/GenBank/DDBJ databases">
        <title>Genomic and Phenotypic Diversity of Colwellia psychrerythraea strains from Disparate Marine Basins.</title>
        <authorList>
            <person name="Techtmann S.M."/>
            <person name="Stelling S.C."/>
            <person name="Utturkar S.M."/>
            <person name="Alshibli N."/>
            <person name="Harris A."/>
            <person name="Brown S.D."/>
            <person name="Hazen T.C."/>
        </authorList>
    </citation>
    <scope>NUCLEOTIDE SEQUENCE [LARGE SCALE GENOMIC DNA]</scope>
    <source>
        <strain evidence="1 2">GAB14E</strain>
    </source>
</reference>
<name>A0A099KTT8_COLPS</name>